<protein>
    <recommendedName>
        <fullName evidence="3 11">Protein-export membrane protein SecG</fullName>
    </recommendedName>
</protein>
<evidence type="ECO:0000313" key="13">
    <source>
        <dbReference type="EMBL" id="SFH61636.1"/>
    </source>
</evidence>
<comment type="function">
    <text evidence="11">Involved in protein export. Participates in an early event of protein translocation.</text>
</comment>
<sequence length="119" mass="11834">MQIAILMIHVVIAIALVALVLLQQGKGAEAGAAFGGGASQTVFGSRGSGGFLAKLTGALAAAFFATSLALAYFASQAGDAPEQGIPDAEVIEQRNAAPTLDDGAQSMDNSAPALEESGE</sequence>
<evidence type="ECO:0000256" key="1">
    <source>
        <dbReference type="ARBA" id="ARBA00004651"/>
    </source>
</evidence>
<evidence type="ECO:0000256" key="6">
    <source>
        <dbReference type="ARBA" id="ARBA00022692"/>
    </source>
</evidence>
<dbReference type="STRING" id="442341.SAMN04487959_106237"/>
<evidence type="ECO:0000256" key="11">
    <source>
        <dbReference type="RuleBase" id="RU365087"/>
    </source>
</evidence>
<dbReference type="PANTHER" id="PTHR34182:SF1">
    <property type="entry name" value="PROTEIN-EXPORT MEMBRANE PROTEIN SECG"/>
    <property type="match status" value="1"/>
</dbReference>
<dbReference type="InterPro" id="IPR004692">
    <property type="entry name" value="SecG"/>
</dbReference>
<dbReference type="GO" id="GO:0005886">
    <property type="term" value="C:plasma membrane"/>
    <property type="evidence" value="ECO:0007669"/>
    <property type="project" value="UniProtKB-SubCell"/>
</dbReference>
<evidence type="ECO:0000256" key="12">
    <source>
        <dbReference type="SAM" id="MobiDB-lite"/>
    </source>
</evidence>
<comment type="caution">
    <text evidence="11">Lacks conserved residue(s) required for the propagation of feature annotation.</text>
</comment>
<evidence type="ECO:0000256" key="3">
    <source>
        <dbReference type="ARBA" id="ARBA00017876"/>
    </source>
</evidence>
<keyword evidence="8 11" id="KW-1133">Transmembrane helix</keyword>
<keyword evidence="7 11" id="KW-0653">Protein transport</keyword>
<feature type="transmembrane region" description="Helical" evidence="11">
    <location>
        <begin position="51"/>
        <end position="73"/>
    </location>
</feature>
<dbReference type="Pfam" id="PF03840">
    <property type="entry name" value="SecG"/>
    <property type="match status" value="1"/>
</dbReference>
<comment type="subcellular location">
    <subcellularLocation>
        <location evidence="1 11">Cell membrane</location>
        <topology evidence="1 11">Multi-pass membrane protein</topology>
    </subcellularLocation>
</comment>
<organism evidence="13 14">
    <name type="scientific">Modicisalibacter xianhensis</name>
    <dbReference type="NCBI Taxonomy" id="442341"/>
    <lineage>
        <taxon>Bacteria</taxon>
        <taxon>Pseudomonadati</taxon>
        <taxon>Pseudomonadota</taxon>
        <taxon>Gammaproteobacteria</taxon>
        <taxon>Oceanospirillales</taxon>
        <taxon>Halomonadaceae</taxon>
        <taxon>Modicisalibacter</taxon>
    </lineage>
</organism>
<keyword evidence="6 11" id="KW-0812">Transmembrane</keyword>
<proteinExistence type="inferred from homology"/>
<keyword evidence="5 11" id="KW-1003">Cell membrane</keyword>
<dbReference type="NCBIfam" id="TIGR00810">
    <property type="entry name" value="secG"/>
    <property type="match status" value="1"/>
</dbReference>
<dbReference type="GO" id="GO:0043952">
    <property type="term" value="P:protein transport by the Sec complex"/>
    <property type="evidence" value="ECO:0007669"/>
    <property type="project" value="TreeGrafter"/>
</dbReference>
<evidence type="ECO:0000256" key="2">
    <source>
        <dbReference type="ARBA" id="ARBA00008445"/>
    </source>
</evidence>
<reference evidence="13 14" key="1">
    <citation type="submission" date="2016-10" db="EMBL/GenBank/DDBJ databases">
        <authorList>
            <person name="de Groot N.N."/>
        </authorList>
    </citation>
    <scope>NUCLEOTIDE SEQUENCE [LARGE SCALE GENOMIC DNA]</scope>
    <source>
        <strain evidence="13 14">CGMCC 1.6848</strain>
    </source>
</reference>
<accession>A0A1I3BHS2</accession>
<dbReference type="GO" id="GO:0015450">
    <property type="term" value="F:protein-transporting ATPase activity"/>
    <property type="evidence" value="ECO:0007669"/>
    <property type="project" value="UniProtKB-UniRule"/>
</dbReference>
<keyword evidence="9 11" id="KW-0811">Translocation</keyword>
<dbReference type="GO" id="GO:0009306">
    <property type="term" value="P:protein secretion"/>
    <property type="evidence" value="ECO:0007669"/>
    <property type="project" value="UniProtKB-UniRule"/>
</dbReference>
<evidence type="ECO:0000256" key="4">
    <source>
        <dbReference type="ARBA" id="ARBA00022448"/>
    </source>
</evidence>
<keyword evidence="10 11" id="KW-0472">Membrane</keyword>
<gene>
    <name evidence="13" type="ORF">SAMN04487959_106237</name>
</gene>
<evidence type="ECO:0000256" key="5">
    <source>
        <dbReference type="ARBA" id="ARBA00022475"/>
    </source>
</evidence>
<dbReference type="AlphaFoldDB" id="A0A1I3BHS2"/>
<evidence type="ECO:0000313" key="14">
    <source>
        <dbReference type="Proteomes" id="UP000199040"/>
    </source>
</evidence>
<comment type="similarity">
    <text evidence="2 11">Belongs to the SecG family.</text>
</comment>
<dbReference type="Proteomes" id="UP000199040">
    <property type="component" value="Unassembled WGS sequence"/>
</dbReference>
<keyword evidence="4 11" id="KW-0813">Transport</keyword>
<keyword evidence="14" id="KW-1185">Reference proteome</keyword>
<dbReference type="EMBL" id="FOPY01000006">
    <property type="protein sequence ID" value="SFH61636.1"/>
    <property type="molecule type" value="Genomic_DNA"/>
</dbReference>
<feature type="region of interest" description="Disordered" evidence="12">
    <location>
        <begin position="79"/>
        <end position="119"/>
    </location>
</feature>
<dbReference type="PANTHER" id="PTHR34182">
    <property type="entry name" value="PROTEIN-EXPORT MEMBRANE PROTEIN SECG"/>
    <property type="match status" value="1"/>
</dbReference>
<evidence type="ECO:0000256" key="10">
    <source>
        <dbReference type="ARBA" id="ARBA00023136"/>
    </source>
</evidence>
<dbReference type="RefSeq" id="WP_092845949.1">
    <property type="nucleotide sequence ID" value="NZ_FOPY01000006.1"/>
</dbReference>
<dbReference type="GO" id="GO:0065002">
    <property type="term" value="P:intracellular protein transmembrane transport"/>
    <property type="evidence" value="ECO:0007669"/>
    <property type="project" value="TreeGrafter"/>
</dbReference>
<dbReference type="PRINTS" id="PR01651">
    <property type="entry name" value="SECGEXPORT"/>
</dbReference>
<evidence type="ECO:0000256" key="7">
    <source>
        <dbReference type="ARBA" id="ARBA00022927"/>
    </source>
</evidence>
<evidence type="ECO:0000256" key="8">
    <source>
        <dbReference type="ARBA" id="ARBA00022989"/>
    </source>
</evidence>
<name>A0A1I3BHS2_9GAMM</name>
<evidence type="ECO:0000256" key="9">
    <source>
        <dbReference type="ARBA" id="ARBA00023010"/>
    </source>
</evidence>